<organism evidence="2 3">
    <name type="scientific">Erysiphe pulchra</name>
    <dbReference type="NCBI Taxonomy" id="225359"/>
    <lineage>
        <taxon>Eukaryota</taxon>
        <taxon>Fungi</taxon>
        <taxon>Dikarya</taxon>
        <taxon>Ascomycota</taxon>
        <taxon>Pezizomycotina</taxon>
        <taxon>Leotiomycetes</taxon>
        <taxon>Erysiphales</taxon>
        <taxon>Erysiphaceae</taxon>
        <taxon>Erysiphe</taxon>
    </lineage>
</organism>
<dbReference type="EMBL" id="PEDP01000188">
    <property type="protein sequence ID" value="POS87124.1"/>
    <property type="molecule type" value="Genomic_DNA"/>
</dbReference>
<protein>
    <recommendedName>
        <fullName evidence="4">Gpi-anchored protein</fullName>
    </recommendedName>
</protein>
<dbReference type="AlphaFoldDB" id="A0A2S4PYM0"/>
<feature type="chain" id="PRO_5015521488" description="Gpi-anchored protein" evidence="1">
    <location>
        <begin position="19"/>
        <end position="269"/>
    </location>
</feature>
<evidence type="ECO:0000256" key="1">
    <source>
        <dbReference type="SAM" id="SignalP"/>
    </source>
</evidence>
<evidence type="ECO:0008006" key="4">
    <source>
        <dbReference type="Google" id="ProtNLM"/>
    </source>
</evidence>
<sequence length="269" mass="28242">MRLLIIHSFLLTVHVISSQVSLATELFHEPYFRELDISSNPNSTIQEDKVEKRDGNCPVDHNSCSTFAADYGGACCALGSLCTTDAAHQIACCTTGAKCTGTLTRPTFTTADDTLTSPAMTLTRSNDEYSDPTMTGSVVNNIYFPFPYSPTTYPDKGACLSALDACHKNYAACTANLEGSNYGVTIIAPAGGITVAPTAHNLGASSATMICSSLSLRACYDIKTSDCNQFGGAFATSTAANAVARPTMGCLVPAGIIAAMGWEIARQVV</sequence>
<reference evidence="2 3" key="1">
    <citation type="submission" date="2017-10" db="EMBL/GenBank/DDBJ databases">
        <title>Development of genomic resources for the powdery mildew, Erysiphe pulchra.</title>
        <authorList>
            <person name="Wadl P.A."/>
            <person name="Mack B.M."/>
            <person name="Moore G."/>
            <person name="Beltz S.B."/>
        </authorList>
    </citation>
    <scope>NUCLEOTIDE SEQUENCE [LARGE SCALE GENOMIC DNA]</scope>
    <source>
        <strain evidence="2">Cflorida</strain>
    </source>
</reference>
<accession>A0A2S4PYM0</accession>
<name>A0A2S4PYM0_9PEZI</name>
<dbReference type="PANTHER" id="PTHR39599:SF1">
    <property type="entry name" value="GPI-ANCHORED PROTEIN (EUROFUNG)"/>
    <property type="match status" value="1"/>
</dbReference>
<keyword evidence="3" id="KW-1185">Reference proteome</keyword>
<proteinExistence type="predicted"/>
<gene>
    <name evidence="2" type="ORF">EPUL_000718</name>
</gene>
<feature type="signal peptide" evidence="1">
    <location>
        <begin position="1"/>
        <end position="18"/>
    </location>
</feature>
<evidence type="ECO:0000313" key="3">
    <source>
        <dbReference type="Proteomes" id="UP000237438"/>
    </source>
</evidence>
<dbReference type="Proteomes" id="UP000237438">
    <property type="component" value="Unassembled WGS sequence"/>
</dbReference>
<dbReference type="OrthoDB" id="5410926at2759"/>
<evidence type="ECO:0000313" key="2">
    <source>
        <dbReference type="EMBL" id="POS87124.1"/>
    </source>
</evidence>
<keyword evidence="1" id="KW-0732">Signal</keyword>
<dbReference type="PANTHER" id="PTHR39599">
    <property type="entry name" value="GPI-ANCHORED PROTEIN (EUROFUNG)-RELATED-RELATED"/>
    <property type="match status" value="1"/>
</dbReference>
<comment type="caution">
    <text evidence="2">The sequence shown here is derived from an EMBL/GenBank/DDBJ whole genome shotgun (WGS) entry which is preliminary data.</text>
</comment>